<dbReference type="CDD" id="cd00038">
    <property type="entry name" value="CAP_ED"/>
    <property type="match status" value="1"/>
</dbReference>
<proteinExistence type="predicted"/>
<accession>L1J0F0</accession>
<evidence type="ECO:0000259" key="5">
    <source>
        <dbReference type="PROSITE" id="PS50222"/>
    </source>
</evidence>
<evidence type="ECO:0000256" key="2">
    <source>
        <dbReference type="ARBA" id="ARBA00022837"/>
    </source>
</evidence>
<feature type="region of interest" description="Disordered" evidence="3">
    <location>
        <begin position="649"/>
        <end position="677"/>
    </location>
</feature>
<feature type="domain" description="EF-hand" evidence="5">
    <location>
        <begin position="508"/>
        <end position="543"/>
    </location>
</feature>
<dbReference type="KEGG" id="gtt:GUITHDRAFT_141466"/>
<dbReference type="HOGENOM" id="CLU_368625_0_0_1"/>
<dbReference type="SUPFAM" id="SSF47473">
    <property type="entry name" value="EF-hand"/>
    <property type="match status" value="2"/>
</dbReference>
<dbReference type="RefSeq" id="XP_005828961.1">
    <property type="nucleotide sequence ID" value="XM_005828904.1"/>
</dbReference>
<keyword evidence="8" id="KW-1185">Reference proteome</keyword>
<reference evidence="8" key="2">
    <citation type="submission" date="2012-11" db="EMBL/GenBank/DDBJ databases">
        <authorList>
            <person name="Kuo A."/>
            <person name="Curtis B.A."/>
            <person name="Tanifuji G."/>
            <person name="Burki F."/>
            <person name="Gruber A."/>
            <person name="Irimia M."/>
            <person name="Maruyama S."/>
            <person name="Arias M.C."/>
            <person name="Ball S.G."/>
            <person name="Gile G.H."/>
            <person name="Hirakawa Y."/>
            <person name="Hopkins J.F."/>
            <person name="Rensing S.A."/>
            <person name="Schmutz J."/>
            <person name="Symeonidi A."/>
            <person name="Elias M."/>
            <person name="Eveleigh R.J."/>
            <person name="Herman E.K."/>
            <person name="Klute M.J."/>
            <person name="Nakayama T."/>
            <person name="Obornik M."/>
            <person name="Reyes-Prieto A."/>
            <person name="Armbrust E.V."/>
            <person name="Aves S.J."/>
            <person name="Beiko R.G."/>
            <person name="Coutinho P."/>
            <person name="Dacks J.B."/>
            <person name="Durnford D.G."/>
            <person name="Fast N.M."/>
            <person name="Green B.R."/>
            <person name="Grisdale C."/>
            <person name="Hempe F."/>
            <person name="Henrissat B."/>
            <person name="Hoppner M.P."/>
            <person name="Ishida K.-I."/>
            <person name="Kim E."/>
            <person name="Koreny L."/>
            <person name="Kroth P.G."/>
            <person name="Liu Y."/>
            <person name="Malik S.-B."/>
            <person name="Maier U.G."/>
            <person name="McRose D."/>
            <person name="Mock T."/>
            <person name="Neilson J.A."/>
            <person name="Onodera N.T."/>
            <person name="Poole A.M."/>
            <person name="Pritham E.J."/>
            <person name="Richards T.A."/>
            <person name="Rocap G."/>
            <person name="Roy S.W."/>
            <person name="Sarai C."/>
            <person name="Schaack S."/>
            <person name="Shirato S."/>
            <person name="Slamovits C.H."/>
            <person name="Spencer D.F."/>
            <person name="Suzuki S."/>
            <person name="Worden A.Z."/>
            <person name="Zauner S."/>
            <person name="Barry K."/>
            <person name="Bell C."/>
            <person name="Bharti A.K."/>
            <person name="Crow J.A."/>
            <person name="Grimwood J."/>
            <person name="Kramer R."/>
            <person name="Lindquist E."/>
            <person name="Lucas S."/>
            <person name="Salamov A."/>
            <person name="McFadden G.I."/>
            <person name="Lane C.E."/>
            <person name="Keeling P.J."/>
            <person name="Gray M.W."/>
            <person name="Grigoriev I.V."/>
            <person name="Archibald J.M."/>
        </authorList>
    </citation>
    <scope>NUCLEOTIDE SEQUENCE</scope>
    <source>
        <strain evidence="8">CCMP2712</strain>
    </source>
</reference>
<dbReference type="InterPro" id="IPR002048">
    <property type="entry name" value="EF_hand_dom"/>
</dbReference>
<keyword evidence="1" id="KW-0677">Repeat</keyword>
<dbReference type="PROSITE" id="PS00018">
    <property type="entry name" value="EF_HAND_1"/>
    <property type="match status" value="2"/>
</dbReference>
<dbReference type="InterPro" id="IPR050145">
    <property type="entry name" value="Centrin_CML-like"/>
</dbReference>
<dbReference type="InterPro" id="IPR011992">
    <property type="entry name" value="EF-hand-dom_pair"/>
</dbReference>
<feature type="compositionally biased region" description="Pro residues" evidence="3">
    <location>
        <begin position="654"/>
        <end position="669"/>
    </location>
</feature>
<dbReference type="Pfam" id="PF00027">
    <property type="entry name" value="cNMP_binding"/>
    <property type="match status" value="1"/>
</dbReference>
<dbReference type="EMBL" id="JH993019">
    <property type="protein sequence ID" value="EKX41981.1"/>
    <property type="molecule type" value="Genomic_DNA"/>
</dbReference>
<dbReference type="Proteomes" id="UP000011087">
    <property type="component" value="Unassembled WGS sequence"/>
</dbReference>
<dbReference type="InterPro" id="IPR018490">
    <property type="entry name" value="cNMP-bd_dom_sf"/>
</dbReference>
<dbReference type="Gene3D" id="1.10.238.10">
    <property type="entry name" value="EF-hand"/>
    <property type="match status" value="3"/>
</dbReference>
<evidence type="ECO:0000259" key="4">
    <source>
        <dbReference type="PROSITE" id="PS50042"/>
    </source>
</evidence>
<dbReference type="InterPro" id="IPR000595">
    <property type="entry name" value="cNMP-bd_dom"/>
</dbReference>
<dbReference type="SMART" id="SM00054">
    <property type="entry name" value="EFh"/>
    <property type="match status" value="4"/>
</dbReference>
<dbReference type="InterPro" id="IPR018247">
    <property type="entry name" value="EF_Hand_1_Ca_BS"/>
</dbReference>
<dbReference type="EnsemblProtists" id="EKX41981">
    <property type="protein sequence ID" value="EKX41981"/>
    <property type="gene ID" value="GUITHDRAFT_141466"/>
</dbReference>
<dbReference type="PROSITE" id="PS50222">
    <property type="entry name" value="EF_HAND_2"/>
    <property type="match status" value="3"/>
</dbReference>
<reference evidence="6 8" key="1">
    <citation type="journal article" date="2012" name="Nature">
        <title>Algal genomes reveal evolutionary mosaicism and the fate of nucleomorphs.</title>
        <authorList>
            <consortium name="DOE Joint Genome Institute"/>
            <person name="Curtis B.A."/>
            <person name="Tanifuji G."/>
            <person name="Burki F."/>
            <person name="Gruber A."/>
            <person name="Irimia M."/>
            <person name="Maruyama S."/>
            <person name="Arias M.C."/>
            <person name="Ball S.G."/>
            <person name="Gile G.H."/>
            <person name="Hirakawa Y."/>
            <person name="Hopkins J.F."/>
            <person name="Kuo A."/>
            <person name="Rensing S.A."/>
            <person name="Schmutz J."/>
            <person name="Symeonidi A."/>
            <person name="Elias M."/>
            <person name="Eveleigh R.J."/>
            <person name="Herman E.K."/>
            <person name="Klute M.J."/>
            <person name="Nakayama T."/>
            <person name="Obornik M."/>
            <person name="Reyes-Prieto A."/>
            <person name="Armbrust E.V."/>
            <person name="Aves S.J."/>
            <person name="Beiko R.G."/>
            <person name="Coutinho P."/>
            <person name="Dacks J.B."/>
            <person name="Durnford D.G."/>
            <person name="Fast N.M."/>
            <person name="Green B.R."/>
            <person name="Grisdale C.J."/>
            <person name="Hempel F."/>
            <person name="Henrissat B."/>
            <person name="Hoppner M.P."/>
            <person name="Ishida K."/>
            <person name="Kim E."/>
            <person name="Koreny L."/>
            <person name="Kroth P.G."/>
            <person name="Liu Y."/>
            <person name="Malik S.B."/>
            <person name="Maier U.G."/>
            <person name="McRose D."/>
            <person name="Mock T."/>
            <person name="Neilson J.A."/>
            <person name="Onodera N.T."/>
            <person name="Poole A.M."/>
            <person name="Pritham E.J."/>
            <person name="Richards T.A."/>
            <person name="Rocap G."/>
            <person name="Roy S.W."/>
            <person name="Sarai C."/>
            <person name="Schaack S."/>
            <person name="Shirato S."/>
            <person name="Slamovits C.H."/>
            <person name="Spencer D.F."/>
            <person name="Suzuki S."/>
            <person name="Worden A.Z."/>
            <person name="Zauner S."/>
            <person name="Barry K."/>
            <person name="Bell C."/>
            <person name="Bharti A.K."/>
            <person name="Crow J.A."/>
            <person name="Grimwood J."/>
            <person name="Kramer R."/>
            <person name="Lindquist E."/>
            <person name="Lucas S."/>
            <person name="Salamov A."/>
            <person name="McFadden G.I."/>
            <person name="Lane C.E."/>
            <person name="Keeling P.J."/>
            <person name="Gray M.W."/>
            <person name="Grigoriev I.V."/>
            <person name="Archibald J.M."/>
        </authorList>
    </citation>
    <scope>NUCLEOTIDE SEQUENCE</scope>
    <source>
        <strain evidence="6 8">CCMP2712</strain>
    </source>
</reference>
<dbReference type="GeneID" id="17298780"/>
<evidence type="ECO:0008006" key="9">
    <source>
        <dbReference type="Google" id="ProtNLM"/>
    </source>
</evidence>
<dbReference type="GO" id="GO:0005509">
    <property type="term" value="F:calcium ion binding"/>
    <property type="evidence" value="ECO:0007669"/>
    <property type="project" value="InterPro"/>
</dbReference>
<organism evidence="6">
    <name type="scientific">Guillardia theta (strain CCMP2712)</name>
    <name type="common">Cryptophyte</name>
    <dbReference type="NCBI Taxonomy" id="905079"/>
    <lineage>
        <taxon>Eukaryota</taxon>
        <taxon>Cryptophyceae</taxon>
        <taxon>Pyrenomonadales</taxon>
        <taxon>Geminigeraceae</taxon>
        <taxon>Guillardia</taxon>
    </lineage>
</organism>
<dbReference type="SUPFAM" id="SSF51206">
    <property type="entry name" value="cAMP-binding domain-like"/>
    <property type="match status" value="1"/>
</dbReference>
<dbReference type="PROSITE" id="PS50042">
    <property type="entry name" value="CNMP_BINDING_3"/>
    <property type="match status" value="1"/>
</dbReference>
<gene>
    <name evidence="6" type="ORF">GUITHDRAFT_141466</name>
</gene>
<dbReference type="Pfam" id="PF13499">
    <property type="entry name" value="EF-hand_7"/>
    <property type="match status" value="1"/>
</dbReference>
<feature type="domain" description="Cyclic nucleotide-binding" evidence="4">
    <location>
        <begin position="335"/>
        <end position="415"/>
    </location>
</feature>
<dbReference type="Gene3D" id="2.60.120.10">
    <property type="entry name" value="Jelly Rolls"/>
    <property type="match status" value="1"/>
</dbReference>
<evidence type="ECO:0000313" key="6">
    <source>
        <dbReference type="EMBL" id="EKX41981.1"/>
    </source>
</evidence>
<dbReference type="PaxDb" id="55529-EKX41981"/>
<feature type="domain" description="EF-hand" evidence="5">
    <location>
        <begin position="544"/>
        <end position="579"/>
    </location>
</feature>
<keyword evidence="2" id="KW-0106">Calcium</keyword>
<dbReference type="CDD" id="cd00051">
    <property type="entry name" value="EFh"/>
    <property type="match status" value="3"/>
</dbReference>
<reference evidence="7" key="3">
    <citation type="submission" date="2016-03" db="UniProtKB">
        <authorList>
            <consortium name="EnsemblProtists"/>
        </authorList>
    </citation>
    <scope>IDENTIFICATION</scope>
</reference>
<feature type="domain" description="EF-hand" evidence="5">
    <location>
        <begin position="77"/>
        <end position="112"/>
    </location>
</feature>
<dbReference type="PANTHER" id="PTHR23050">
    <property type="entry name" value="CALCIUM BINDING PROTEIN"/>
    <property type="match status" value="1"/>
</dbReference>
<evidence type="ECO:0000313" key="7">
    <source>
        <dbReference type="EnsemblProtists" id="EKX41981"/>
    </source>
</evidence>
<dbReference type="OrthoDB" id="26525at2759"/>
<sequence>MVAIKLIYNQQNLCRILEDAEQTVIKYFATVPTDELSSKIAFTFKRFDSDQGGFLTSELTRSRNDLARAFAFMGKRVSTEEIEALMDIYDTNRDDHIDSGEFEHMVRVKLKIPCKPDCRQCKKMFSSPSSRPGTSDTSVRSPSVVCKYDCGFTGTNRVKRLEHTISSQEISISRTLSTGSSVLEQASSVFFGRLSGLSPEKFAQKVQDLFKSIDVDGSNSLSRYHPTCRSELHSAFARMGHAMSSESLDKWIASCDSDGNGELDMVNKYRCPATCPVCKRSPEKDVDDDKAAEEKRRLNYAQLMKEVIEPVCNLAAIYIKAQDADFDFKTIEPFMEIVTFSDGNRISKSGSLTESIIFILRGRVEKRKNNVKLSMHSRGDHFGSQEILEHRPRPHDLIACGACTCSQLKQSHLKRAGVMLKQLVEQLEHTMLDHRPKEAEATSTVSHGGSTGRSEHVVDEKVVAVDSPTSSRIKDVLSQVGSLLTRVPSLKATNATLFGSLSGLSGMEFSAKLREIYDVMDADKSGKIDRNEIQDAFRKMGKEISDETLDSFIEQTDVDGDEQIDLEEFEHLARALYELDCVEGCKVCRMFPTLQREKKAKMRSMIETSSLRTFSTTLMDGWALQDQLKGMIDDGFTRRSITFPLSNPLGPKEYPLPPSADFKPVPPTEPKLESRRDRYQRMADELKMESAKMHNRRRNSELHHIEFRNKIDRDINLAKSYEKGEGGSGMTQAQQTANELLQEFEKAKKLGFVKET</sequence>
<evidence type="ECO:0000256" key="1">
    <source>
        <dbReference type="ARBA" id="ARBA00022737"/>
    </source>
</evidence>
<dbReference type="AlphaFoldDB" id="L1J0F0"/>
<protein>
    <recommendedName>
        <fullName evidence="9">Calmodulin</fullName>
    </recommendedName>
</protein>
<name>L1J0F0_GUITC</name>
<evidence type="ECO:0000313" key="8">
    <source>
        <dbReference type="Proteomes" id="UP000011087"/>
    </source>
</evidence>
<dbReference type="InterPro" id="IPR014710">
    <property type="entry name" value="RmlC-like_jellyroll"/>
</dbReference>
<evidence type="ECO:0000256" key="3">
    <source>
        <dbReference type="SAM" id="MobiDB-lite"/>
    </source>
</evidence>